<evidence type="ECO:0000313" key="1">
    <source>
        <dbReference type="EMBL" id="KAK2658724.1"/>
    </source>
</evidence>
<proteinExistence type="predicted"/>
<evidence type="ECO:0008006" key="3">
    <source>
        <dbReference type="Google" id="ProtNLM"/>
    </source>
</evidence>
<reference evidence="1" key="1">
    <citation type="journal article" date="2023" name="Plant J.">
        <title>Genome sequences and population genomics provide insights into the demographic history, inbreeding, and mutation load of two 'living fossil' tree species of Dipteronia.</title>
        <authorList>
            <person name="Feng Y."/>
            <person name="Comes H.P."/>
            <person name="Chen J."/>
            <person name="Zhu S."/>
            <person name="Lu R."/>
            <person name="Zhang X."/>
            <person name="Li P."/>
            <person name="Qiu J."/>
            <person name="Olsen K.M."/>
            <person name="Qiu Y."/>
        </authorList>
    </citation>
    <scope>NUCLEOTIDE SEQUENCE</scope>
    <source>
        <strain evidence="1">KIB01</strain>
    </source>
</reference>
<organism evidence="1 2">
    <name type="scientific">Dipteronia dyeriana</name>
    <dbReference type="NCBI Taxonomy" id="168575"/>
    <lineage>
        <taxon>Eukaryota</taxon>
        <taxon>Viridiplantae</taxon>
        <taxon>Streptophyta</taxon>
        <taxon>Embryophyta</taxon>
        <taxon>Tracheophyta</taxon>
        <taxon>Spermatophyta</taxon>
        <taxon>Magnoliopsida</taxon>
        <taxon>eudicotyledons</taxon>
        <taxon>Gunneridae</taxon>
        <taxon>Pentapetalae</taxon>
        <taxon>rosids</taxon>
        <taxon>malvids</taxon>
        <taxon>Sapindales</taxon>
        <taxon>Sapindaceae</taxon>
        <taxon>Hippocastanoideae</taxon>
        <taxon>Acereae</taxon>
        <taxon>Dipteronia</taxon>
    </lineage>
</organism>
<evidence type="ECO:0000313" key="2">
    <source>
        <dbReference type="Proteomes" id="UP001280121"/>
    </source>
</evidence>
<dbReference type="EMBL" id="JANJYI010000002">
    <property type="protein sequence ID" value="KAK2658724.1"/>
    <property type="molecule type" value="Genomic_DNA"/>
</dbReference>
<accession>A0AAD9XFY4</accession>
<protein>
    <recommendedName>
        <fullName evidence="3">Reverse transcriptase domain-containing protein</fullName>
    </recommendedName>
</protein>
<dbReference type="AlphaFoldDB" id="A0AAD9XFY4"/>
<name>A0AAD9XFY4_9ROSI</name>
<comment type="caution">
    <text evidence="1">The sequence shown here is derived from an EMBL/GenBank/DDBJ whole genome shotgun (WGS) entry which is preliminary data.</text>
</comment>
<sequence>MLWGIVAMKIDIRKAFDTLDWKFLCRVLRAFGFSQTSMDWIVSILGFLRLSVLINGSLTGKSVDLRAALSLAWRSVYDANRLGIGCMRNCVNDMLILHRFGLCGCLGKAPVIRGVIWSPPAPGWIKVNTYGTALGSLGVEGYGGVFGLTDHLLRLVSRSLLVKFLLLRLSSL</sequence>
<dbReference type="Proteomes" id="UP001280121">
    <property type="component" value="Unassembled WGS sequence"/>
</dbReference>
<gene>
    <name evidence="1" type="ORF">Ddye_005257</name>
</gene>
<keyword evidence="2" id="KW-1185">Reference proteome</keyword>